<accession>Q64CW2</accession>
<gene>
    <name evidence="1" type="ORF">GZ19C8_26</name>
</gene>
<evidence type="ECO:0000313" key="1">
    <source>
        <dbReference type="EMBL" id="AAU82765.1"/>
    </source>
</evidence>
<reference evidence="1" key="1">
    <citation type="journal article" date="2004" name="Science">
        <title>Reverse methanogenesis: testing the hypothesis with environmental genomics.</title>
        <authorList>
            <person name="Hallam S.J."/>
            <person name="Putnam N."/>
            <person name="Preston C.M."/>
            <person name="Detter J.C."/>
            <person name="Rokhsar D."/>
            <person name="Richardson P.M."/>
            <person name="DeLong E.F."/>
        </authorList>
    </citation>
    <scope>NUCLEOTIDE SEQUENCE</scope>
</reference>
<organism evidence="1">
    <name type="scientific">Uncultured archaeon GZfos26G2</name>
    <dbReference type="NCBI Taxonomy" id="3386331"/>
    <lineage>
        <taxon>Archaea</taxon>
        <taxon>Methanobacteriati</taxon>
        <taxon>Methanobacteriota</taxon>
        <taxon>Stenosarchaea group</taxon>
        <taxon>Methanomicrobia</taxon>
        <taxon>Candidatus Methanophagales</taxon>
        <taxon>Candidatus Methanophagaceae</taxon>
        <taxon>Candidatus Methanophaga</taxon>
    </lineage>
</organism>
<sequence>MEKSSHCSAVSMRGCIVPVMDNKIFTYCDLRNIAMENEMNASLVHFIFLSMQNENETRNRGKYKIYAYEHTRMTNHRTGS</sequence>
<proteinExistence type="predicted"/>
<dbReference type="AlphaFoldDB" id="Q64CW2"/>
<reference evidence="1" key="2">
    <citation type="submission" date="2004-08" db="EMBL/GenBank/DDBJ databases">
        <authorList>
            <person name="Putnam N."/>
            <person name="Detter J.C."/>
            <person name="Richardson P.M."/>
            <person name="Rokhsar D."/>
        </authorList>
    </citation>
    <scope>NUCLEOTIDE SEQUENCE</scope>
</reference>
<name>Q64CW2_UNCAG</name>
<dbReference type="EMBL" id="AY714831">
    <property type="protein sequence ID" value="AAU82765.1"/>
    <property type="molecule type" value="Genomic_DNA"/>
</dbReference>
<protein>
    <submittedName>
        <fullName evidence="1">Uncharacterized protein</fullName>
    </submittedName>
</protein>